<dbReference type="Pfam" id="PF01229">
    <property type="entry name" value="Glyco_hydro_39"/>
    <property type="match status" value="1"/>
</dbReference>
<dbReference type="STRING" id="1618364.UX86_C0002G0033"/>
<keyword evidence="2" id="KW-0378">Hydrolase</keyword>
<dbReference type="PANTHER" id="PTHR12631">
    <property type="entry name" value="ALPHA-L-IDURONIDASE"/>
    <property type="match status" value="1"/>
</dbReference>
<dbReference type="SUPFAM" id="SSF51445">
    <property type="entry name" value="(Trans)glycosidases"/>
    <property type="match status" value="1"/>
</dbReference>
<protein>
    <recommendedName>
        <fullName evidence="4">Glycosyl hydrolases family 39 N-terminal catalytic domain-containing protein</fullName>
    </recommendedName>
</protein>
<accession>A0A0G1S6N9</accession>
<comment type="similarity">
    <text evidence="1">Belongs to the glycosyl hydrolase 39 family.</text>
</comment>
<sequence>MGVIVLALVLPGILKLANGVVRYLVGAEGRLSAIAIETDHPLGPLPAVWRGLAQGGEDLPTFLNGNEQKVAELKPQYIRIDHILDQFGVVNRNSSGLTFDWSQLDRVVRQIISTKATPFFSLSYMPAAISSGDTVAPPKDWKEWSLVVQKTIEHFSGEMGLSDVYYEVWNEPDLFGEWKMSGKKDYRTLYLYSVRGAEQAAGVKPFKIGGPATTGLYKSWVDNFFPFILKNNLRMDFYSWHRYDADINKYTADVEDVDRWIEGHPYFSNVEKIVSELGPDNEKGGANDTMVGAAHLAAVSRELMFKVKYGMSFAVTGSWGILDKPRSEALKVLSRLGSDRLAVTGEGTWVRAIGALDGDTYQVLLVNYDPKGAHSEIVPVSFINLKQGNFILKRTVMGASTVSSAAATSEAILQREIPMAPNSIVLLELEPVNNPQTPASNPTD</sequence>
<dbReference type="PANTHER" id="PTHR12631:SF10">
    <property type="entry name" value="BETA-XYLOSIDASE-LIKE PROTEIN-RELATED"/>
    <property type="match status" value="1"/>
</dbReference>
<dbReference type="InterPro" id="IPR017853">
    <property type="entry name" value="GH"/>
</dbReference>
<proteinExistence type="inferred from homology"/>
<reference evidence="5 6" key="1">
    <citation type="journal article" date="2015" name="Nature">
        <title>rRNA introns, odd ribosomes, and small enigmatic genomes across a large radiation of phyla.</title>
        <authorList>
            <person name="Brown C.T."/>
            <person name="Hug L.A."/>
            <person name="Thomas B.C."/>
            <person name="Sharon I."/>
            <person name="Castelle C.J."/>
            <person name="Singh A."/>
            <person name="Wilkins M.J."/>
            <person name="Williams K.H."/>
            <person name="Banfield J.F."/>
        </authorList>
    </citation>
    <scope>NUCLEOTIDE SEQUENCE [LARGE SCALE GENOMIC DNA]</scope>
</reference>
<feature type="domain" description="Glycosyl hydrolases family 39 N-terminal catalytic" evidence="4">
    <location>
        <begin position="36"/>
        <end position="248"/>
    </location>
</feature>
<organism evidence="5 6">
    <name type="scientific">Candidatus Amesbacteria bacterium GW2011_GWC1_47_15</name>
    <dbReference type="NCBI Taxonomy" id="1618364"/>
    <lineage>
        <taxon>Bacteria</taxon>
        <taxon>Candidatus Amesiibacteriota</taxon>
    </lineage>
</organism>
<keyword evidence="3" id="KW-0326">Glycosidase</keyword>
<evidence type="ECO:0000256" key="3">
    <source>
        <dbReference type="ARBA" id="ARBA00023295"/>
    </source>
</evidence>
<dbReference type="GO" id="GO:0004553">
    <property type="term" value="F:hydrolase activity, hydrolyzing O-glycosyl compounds"/>
    <property type="evidence" value="ECO:0007669"/>
    <property type="project" value="TreeGrafter"/>
</dbReference>
<dbReference type="InterPro" id="IPR051923">
    <property type="entry name" value="Glycosyl_Hydrolase_39"/>
</dbReference>
<evidence type="ECO:0000313" key="5">
    <source>
        <dbReference type="EMBL" id="KKU65067.1"/>
    </source>
</evidence>
<name>A0A0G1S6N9_9BACT</name>
<dbReference type="Gene3D" id="3.20.20.80">
    <property type="entry name" value="Glycosidases"/>
    <property type="match status" value="1"/>
</dbReference>
<dbReference type="EMBL" id="LCNU01000002">
    <property type="protein sequence ID" value="KKU65067.1"/>
    <property type="molecule type" value="Genomic_DNA"/>
</dbReference>
<dbReference type="AlphaFoldDB" id="A0A0G1S6N9"/>
<dbReference type="Proteomes" id="UP000034502">
    <property type="component" value="Unassembled WGS sequence"/>
</dbReference>
<evidence type="ECO:0000256" key="2">
    <source>
        <dbReference type="ARBA" id="ARBA00022801"/>
    </source>
</evidence>
<gene>
    <name evidence="5" type="ORF">UX86_C0002G0033</name>
</gene>
<evidence type="ECO:0000256" key="1">
    <source>
        <dbReference type="ARBA" id="ARBA00008875"/>
    </source>
</evidence>
<dbReference type="InterPro" id="IPR049166">
    <property type="entry name" value="GH39_cat"/>
</dbReference>
<evidence type="ECO:0000313" key="6">
    <source>
        <dbReference type="Proteomes" id="UP000034502"/>
    </source>
</evidence>
<evidence type="ECO:0000259" key="4">
    <source>
        <dbReference type="Pfam" id="PF01229"/>
    </source>
</evidence>
<comment type="caution">
    <text evidence="5">The sequence shown here is derived from an EMBL/GenBank/DDBJ whole genome shotgun (WGS) entry which is preliminary data.</text>
</comment>